<organism evidence="2">
    <name type="scientific">Rhodosorus marinus</name>
    <dbReference type="NCBI Taxonomy" id="101924"/>
    <lineage>
        <taxon>Eukaryota</taxon>
        <taxon>Rhodophyta</taxon>
        <taxon>Stylonematophyceae</taxon>
        <taxon>Stylonematales</taxon>
        <taxon>Stylonemataceae</taxon>
        <taxon>Rhodosorus</taxon>
    </lineage>
</organism>
<gene>
    <name evidence="2" type="ORF">RMAR0315_LOCUS7092</name>
</gene>
<evidence type="ECO:0000256" key="1">
    <source>
        <dbReference type="SAM" id="MobiDB-lite"/>
    </source>
</evidence>
<sequence>MNAFEMRNADSVEMMKNAEGPEMWREGEWFVPGGYLGTRRDEVVDKVRSDFLILRTSKMGVLNFVCKFASEHHPEKNSKRVKNTQMRERTGCQCSFVIRELDNTYLTEAAGQPARKGLLKRSFGVIPTELVKGWYITKANVWHSGHSRSIAPKKLNSKLVQRAENRNNPQAELHQREYHQTEQEASEIGEKFRRLYTLMTDSDRKELLAHAAKLESQVFKLGRAAAERPGFTEQNEKERGLGRRKKPEYGIGANNKKIKTLEDGLRPTAPSSSAVK</sequence>
<name>A0A7S0BKW6_9RHOD</name>
<proteinExistence type="predicted"/>
<reference evidence="2" key="1">
    <citation type="submission" date="2021-01" db="EMBL/GenBank/DDBJ databases">
        <authorList>
            <person name="Corre E."/>
            <person name="Pelletier E."/>
            <person name="Niang G."/>
            <person name="Scheremetjew M."/>
            <person name="Finn R."/>
            <person name="Kale V."/>
            <person name="Holt S."/>
            <person name="Cochrane G."/>
            <person name="Meng A."/>
            <person name="Brown T."/>
            <person name="Cohen L."/>
        </authorList>
    </citation>
    <scope>NUCLEOTIDE SEQUENCE</scope>
    <source>
        <strain evidence="2">UTEX LB 2760</strain>
    </source>
</reference>
<evidence type="ECO:0000313" key="2">
    <source>
        <dbReference type="EMBL" id="CAD8397104.1"/>
    </source>
</evidence>
<protein>
    <submittedName>
        <fullName evidence="2">Uncharacterized protein</fullName>
    </submittedName>
</protein>
<accession>A0A7S0BKW6</accession>
<dbReference type="EMBL" id="HBEK01012942">
    <property type="protein sequence ID" value="CAD8397104.1"/>
    <property type="molecule type" value="Transcribed_RNA"/>
</dbReference>
<feature type="region of interest" description="Disordered" evidence="1">
    <location>
        <begin position="229"/>
        <end position="276"/>
    </location>
</feature>
<dbReference type="AlphaFoldDB" id="A0A7S0BKW6"/>